<evidence type="ECO:0000259" key="2">
    <source>
        <dbReference type="PROSITE" id="PS50994"/>
    </source>
</evidence>
<dbReference type="GO" id="GO:0015074">
    <property type="term" value="P:DNA integration"/>
    <property type="evidence" value="ECO:0007669"/>
    <property type="project" value="InterPro"/>
</dbReference>
<dbReference type="InterPro" id="IPR053392">
    <property type="entry name" value="Transposase_IS30-like"/>
</dbReference>
<dbReference type="GO" id="GO:0006310">
    <property type="term" value="P:DNA recombination"/>
    <property type="evidence" value="ECO:0007669"/>
    <property type="project" value="UniProtKB-KW"/>
</dbReference>
<dbReference type="InterPro" id="IPR009057">
    <property type="entry name" value="Homeodomain-like_sf"/>
</dbReference>
<dbReference type="InterPro" id="IPR012337">
    <property type="entry name" value="RNaseH-like_sf"/>
</dbReference>
<accession>A0A0H3WYU3</accession>
<dbReference type="KEGG" id="pfg:AB870_24265"/>
<dbReference type="OrthoDB" id="9803231at2"/>
<reference evidence="3" key="1">
    <citation type="submission" date="2016-06" db="EMBL/GenBank/DDBJ databases">
        <title>Complete Genome Sequence of Pandoraea faecigallinarum DSM-23572.</title>
        <authorList>
            <person name="Yong D."/>
            <person name="Ee R."/>
            <person name="Lim Y.-L."/>
            <person name="Yin W.-F."/>
            <person name="Chan K.-G."/>
        </authorList>
    </citation>
    <scope>NUCLEOTIDE SEQUENCE</scope>
    <source>
        <strain evidence="3">DSM 23572</strain>
        <plasmid evidence="3">pPF72-1</plasmid>
    </source>
</reference>
<dbReference type="EMBL" id="CP011808">
    <property type="protein sequence ID" value="AKM33314.1"/>
    <property type="molecule type" value="Genomic_DNA"/>
</dbReference>
<keyword evidence="1" id="KW-0233">DNA recombination</keyword>
<proteinExistence type="predicted"/>
<dbReference type="Pfam" id="PF00665">
    <property type="entry name" value="rve"/>
    <property type="match status" value="1"/>
</dbReference>
<geneLocation type="plasmid" evidence="3 4">
    <name>pPF72-1</name>
</geneLocation>
<sequence length="385" mass="43723">MAQMGRPGLPPEGKSEVWRRWRAGESFLGIGKALGKPAGSIYGVIRLCGGYTPSVRKRSLRALSLSEREEISRGVSAGLSVRAIARQLNRAPSTISREIARNGGTGHYRALEAQERALQAALRPKRCLLEQNRRLRYAVERKLYREWSPEQVSGWLKNRYADDEAMRVSHETIYRSLFVQARGVLKKELQYHLRTQRKMRHSRFSSTKGARNKIADAVSIHERPPEAADRAVPGHWEGDLVSGANNTHVATLVERRSRFAIIVKVKGKDTLSVVAGLKREVKRLPQHLRKSLTWDRGMELANHKDFTIATDVKVYFCDPRSPWQRGTNENTNRLLRQYLPHGTQLDQYSQAELNKIAARLNERPRKTLGFMSPADKLREAVAATH</sequence>
<dbReference type="PROSITE" id="PS50994">
    <property type="entry name" value="INTEGRASE"/>
    <property type="match status" value="1"/>
</dbReference>
<gene>
    <name evidence="3" type="ORF">AB870_24265</name>
</gene>
<protein>
    <submittedName>
        <fullName evidence="3">Integrase</fullName>
    </submittedName>
</protein>
<dbReference type="PANTHER" id="PTHR10948">
    <property type="entry name" value="TRANSPOSASE"/>
    <property type="match status" value="1"/>
</dbReference>
<dbReference type="Proteomes" id="UP000035651">
    <property type="component" value="Plasmid pPF72-1"/>
</dbReference>
<dbReference type="PATRIC" id="fig|656179.3.peg.5207"/>
<dbReference type="Gene3D" id="1.10.10.60">
    <property type="entry name" value="Homeodomain-like"/>
    <property type="match status" value="1"/>
</dbReference>
<evidence type="ECO:0000313" key="4">
    <source>
        <dbReference type="Proteomes" id="UP000035651"/>
    </source>
</evidence>
<dbReference type="GO" id="GO:0005829">
    <property type="term" value="C:cytosol"/>
    <property type="evidence" value="ECO:0007669"/>
    <property type="project" value="TreeGrafter"/>
</dbReference>
<feature type="domain" description="Integrase catalytic" evidence="2">
    <location>
        <begin position="229"/>
        <end position="381"/>
    </location>
</feature>
<dbReference type="Pfam" id="PF13936">
    <property type="entry name" value="HTH_38"/>
    <property type="match status" value="1"/>
</dbReference>
<dbReference type="InterPro" id="IPR036397">
    <property type="entry name" value="RNaseH_sf"/>
</dbReference>
<dbReference type="SUPFAM" id="SSF46689">
    <property type="entry name" value="Homeodomain-like"/>
    <property type="match status" value="1"/>
</dbReference>
<evidence type="ECO:0000313" key="3">
    <source>
        <dbReference type="EMBL" id="AKM33314.1"/>
    </source>
</evidence>
<dbReference type="RefSeq" id="WP_047909286.1">
    <property type="nucleotide sequence ID" value="NZ_CP011808.2"/>
</dbReference>
<dbReference type="InterPro" id="IPR025246">
    <property type="entry name" value="IS30-like_HTH"/>
</dbReference>
<dbReference type="SUPFAM" id="SSF53098">
    <property type="entry name" value="Ribonuclease H-like"/>
    <property type="match status" value="1"/>
</dbReference>
<dbReference type="PANTHER" id="PTHR10948:SF23">
    <property type="entry name" value="TRANSPOSASE INSI FOR INSERTION SEQUENCE ELEMENT IS30A-RELATED"/>
    <property type="match status" value="1"/>
</dbReference>
<name>A0A0H3WYU3_9BURK</name>
<dbReference type="InterPro" id="IPR051917">
    <property type="entry name" value="Transposase-Integrase"/>
</dbReference>
<dbReference type="InterPro" id="IPR001584">
    <property type="entry name" value="Integrase_cat-core"/>
</dbReference>
<evidence type="ECO:0000256" key="1">
    <source>
        <dbReference type="ARBA" id="ARBA00023172"/>
    </source>
</evidence>
<dbReference type="AlphaFoldDB" id="A0A0H3WYU3"/>
<keyword evidence="3" id="KW-0614">Plasmid</keyword>
<keyword evidence="4" id="KW-1185">Reference proteome</keyword>
<dbReference type="GO" id="GO:0003676">
    <property type="term" value="F:nucleic acid binding"/>
    <property type="evidence" value="ECO:0007669"/>
    <property type="project" value="InterPro"/>
</dbReference>
<dbReference type="GO" id="GO:0004803">
    <property type="term" value="F:transposase activity"/>
    <property type="evidence" value="ECO:0007669"/>
    <property type="project" value="TreeGrafter"/>
</dbReference>
<organism evidence="3 4">
    <name type="scientific">Pandoraea faecigallinarum</name>
    <dbReference type="NCBI Taxonomy" id="656179"/>
    <lineage>
        <taxon>Bacteria</taxon>
        <taxon>Pseudomonadati</taxon>
        <taxon>Pseudomonadota</taxon>
        <taxon>Betaproteobacteria</taxon>
        <taxon>Burkholderiales</taxon>
        <taxon>Burkholderiaceae</taxon>
        <taxon>Pandoraea</taxon>
    </lineage>
</organism>
<dbReference type="GO" id="GO:0032196">
    <property type="term" value="P:transposition"/>
    <property type="evidence" value="ECO:0007669"/>
    <property type="project" value="TreeGrafter"/>
</dbReference>
<dbReference type="NCBIfam" id="NF033563">
    <property type="entry name" value="transpos_IS30"/>
    <property type="match status" value="1"/>
</dbReference>
<dbReference type="Gene3D" id="3.30.420.10">
    <property type="entry name" value="Ribonuclease H-like superfamily/Ribonuclease H"/>
    <property type="match status" value="1"/>
</dbReference>